<dbReference type="InterPro" id="IPR017926">
    <property type="entry name" value="GATASE"/>
</dbReference>
<dbReference type="OrthoDB" id="9786812at2"/>
<sequence length="190" mass="21533">MILLIDNFDSFTFNLVQVLQKLDVDPVVLRNNQEEIFDTLKQDLQAVIISPGPSRPENTGLCLDFLKKLSPEVPVLGVCLGHQVLGHFAGARVEVADRIMHGKTSKVYHRETGLFKDIPNPFEVCRYHSLLVRAVTDNAFRITARTKDDEVMGLEYTDRPWMGVQFHPESILTPWGPKVMQNFLELCGVN</sequence>
<keyword evidence="1 3" id="KW-0315">Glutamine amidotransferase</keyword>
<dbReference type="PANTHER" id="PTHR43418:SF4">
    <property type="entry name" value="MULTIFUNCTIONAL TRYPTOPHAN BIOSYNTHESIS PROTEIN"/>
    <property type="match status" value="1"/>
</dbReference>
<dbReference type="GO" id="GO:0016740">
    <property type="term" value="F:transferase activity"/>
    <property type="evidence" value="ECO:0007669"/>
    <property type="project" value="UniProtKB-KW"/>
</dbReference>
<dbReference type="GO" id="GO:0000162">
    <property type="term" value="P:L-tryptophan biosynthetic process"/>
    <property type="evidence" value="ECO:0007669"/>
    <property type="project" value="TreeGrafter"/>
</dbReference>
<reference evidence="3" key="1">
    <citation type="submission" date="2010-05" db="EMBL/GenBank/DDBJ databases">
        <title>The draft genome of Desulfonatronospira thiodismutans ASO3-1.</title>
        <authorList>
            <consortium name="US DOE Joint Genome Institute (JGI-PGF)"/>
            <person name="Lucas S."/>
            <person name="Copeland A."/>
            <person name="Lapidus A."/>
            <person name="Cheng J.-F."/>
            <person name="Bruce D."/>
            <person name="Goodwin L."/>
            <person name="Pitluck S."/>
            <person name="Chertkov O."/>
            <person name="Brettin T."/>
            <person name="Detter J.C."/>
            <person name="Han C."/>
            <person name="Land M.L."/>
            <person name="Hauser L."/>
            <person name="Kyrpides N."/>
            <person name="Mikhailova N."/>
            <person name="Muyzer G."/>
            <person name="Woyke T."/>
        </authorList>
    </citation>
    <scope>NUCLEOTIDE SEQUENCE [LARGE SCALE GENOMIC DNA]</scope>
    <source>
        <strain evidence="3">ASO3-1</strain>
    </source>
</reference>
<dbReference type="PRINTS" id="PR00099">
    <property type="entry name" value="CPSGATASE"/>
</dbReference>
<organism evidence="3 4">
    <name type="scientific">Desulfonatronospira thiodismutans ASO3-1</name>
    <dbReference type="NCBI Taxonomy" id="555779"/>
    <lineage>
        <taxon>Bacteria</taxon>
        <taxon>Pseudomonadati</taxon>
        <taxon>Thermodesulfobacteriota</taxon>
        <taxon>Desulfovibrionia</taxon>
        <taxon>Desulfovibrionales</taxon>
        <taxon>Desulfonatronovibrionaceae</taxon>
        <taxon>Desulfonatronospira</taxon>
    </lineage>
</organism>
<dbReference type="RefSeq" id="WP_008868485.1">
    <property type="nucleotide sequence ID" value="NZ_ACJN02000001.1"/>
</dbReference>
<dbReference type="InterPro" id="IPR006221">
    <property type="entry name" value="TrpG/PapA_dom"/>
</dbReference>
<evidence type="ECO:0000256" key="1">
    <source>
        <dbReference type="ARBA" id="ARBA00022962"/>
    </source>
</evidence>
<protein>
    <submittedName>
        <fullName evidence="3">Glutamine amidotransferase of anthranilate synthase</fullName>
    </submittedName>
</protein>
<accession>D6SKZ2</accession>
<dbReference type="Proteomes" id="UP000005496">
    <property type="component" value="Unassembled WGS sequence"/>
</dbReference>
<evidence type="ECO:0000313" key="3">
    <source>
        <dbReference type="EMBL" id="EFI35353.1"/>
    </source>
</evidence>
<feature type="domain" description="Glutamine amidotransferase" evidence="2">
    <location>
        <begin position="3"/>
        <end position="184"/>
    </location>
</feature>
<dbReference type="PROSITE" id="PS51273">
    <property type="entry name" value="GATASE_TYPE_1"/>
    <property type="match status" value="1"/>
</dbReference>
<dbReference type="FunFam" id="3.40.50.880:FF:000003">
    <property type="entry name" value="Anthranilate synthase component II"/>
    <property type="match status" value="1"/>
</dbReference>
<comment type="caution">
    <text evidence="3">The sequence shown here is derived from an EMBL/GenBank/DDBJ whole genome shotgun (WGS) entry which is preliminary data.</text>
</comment>
<dbReference type="PRINTS" id="PR00096">
    <property type="entry name" value="GATASE"/>
</dbReference>
<gene>
    <name evidence="3" type="ORF">Dthio_PD2768</name>
</gene>
<dbReference type="CDD" id="cd01743">
    <property type="entry name" value="GATase1_Anthranilate_Synthase"/>
    <property type="match status" value="1"/>
</dbReference>
<dbReference type="GO" id="GO:0004049">
    <property type="term" value="F:anthranilate synthase activity"/>
    <property type="evidence" value="ECO:0007669"/>
    <property type="project" value="TreeGrafter"/>
</dbReference>
<dbReference type="Gene3D" id="3.40.50.880">
    <property type="match status" value="1"/>
</dbReference>
<keyword evidence="4" id="KW-1185">Reference proteome</keyword>
<dbReference type="PRINTS" id="PR00097">
    <property type="entry name" value="ANTSNTHASEII"/>
</dbReference>
<dbReference type="InterPro" id="IPR029062">
    <property type="entry name" value="Class_I_gatase-like"/>
</dbReference>
<evidence type="ECO:0000313" key="4">
    <source>
        <dbReference type="Proteomes" id="UP000005496"/>
    </source>
</evidence>
<evidence type="ECO:0000259" key="2">
    <source>
        <dbReference type="Pfam" id="PF00117"/>
    </source>
</evidence>
<dbReference type="PANTHER" id="PTHR43418">
    <property type="entry name" value="MULTIFUNCTIONAL TRYPTOPHAN BIOSYNTHESIS PROTEIN-RELATED"/>
    <property type="match status" value="1"/>
</dbReference>
<dbReference type="AlphaFoldDB" id="D6SKZ2"/>
<dbReference type="NCBIfam" id="TIGR00566">
    <property type="entry name" value="trpG_papA"/>
    <property type="match status" value="1"/>
</dbReference>
<dbReference type="Pfam" id="PF00117">
    <property type="entry name" value="GATase"/>
    <property type="match status" value="1"/>
</dbReference>
<dbReference type="eggNOG" id="COG0512">
    <property type="taxonomic scope" value="Bacteria"/>
</dbReference>
<dbReference type="SUPFAM" id="SSF52317">
    <property type="entry name" value="Class I glutamine amidotransferase-like"/>
    <property type="match status" value="1"/>
</dbReference>
<name>D6SKZ2_9BACT</name>
<dbReference type="GO" id="GO:0005829">
    <property type="term" value="C:cytosol"/>
    <property type="evidence" value="ECO:0007669"/>
    <property type="project" value="TreeGrafter"/>
</dbReference>
<dbReference type="EMBL" id="ACJN02000001">
    <property type="protein sequence ID" value="EFI35353.1"/>
    <property type="molecule type" value="Genomic_DNA"/>
</dbReference>
<dbReference type="InterPro" id="IPR050472">
    <property type="entry name" value="Anth_synth/Amidotransfase"/>
</dbReference>
<proteinExistence type="predicted"/>